<comment type="caution">
    <text evidence="1">The sequence shown here is derived from an EMBL/GenBank/DDBJ whole genome shotgun (WGS) entry which is preliminary data.</text>
</comment>
<keyword evidence="2" id="KW-1185">Reference proteome</keyword>
<accession>A0ABU6QA24</accession>
<protein>
    <submittedName>
        <fullName evidence="1">Uncharacterized protein</fullName>
    </submittedName>
</protein>
<reference evidence="1 2" key="1">
    <citation type="journal article" date="2023" name="Plants (Basel)">
        <title>Bridging the Gap: Combining Genomics and Transcriptomics Approaches to Understand Stylosanthes scabra, an Orphan Legume from the Brazilian Caatinga.</title>
        <authorList>
            <person name="Ferreira-Neto J.R.C."/>
            <person name="da Silva M.D."/>
            <person name="Binneck E."/>
            <person name="de Melo N.F."/>
            <person name="da Silva R.H."/>
            <person name="de Melo A.L.T.M."/>
            <person name="Pandolfi V."/>
            <person name="Bustamante F.O."/>
            <person name="Brasileiro-Vidal A.C."/>
            <person name="Benko-Iseppon A.M."/>
        </authorList>
    </citation>
    <scope>NUCLEOTIDE SEQUENCE [LARGE SCALE GENOMIC DNA]</scope>
    <source>
        <tissue evidence="1">Leaves</tissue>
    </source>
</reference>
<organism evidence="1 2">
    <name type="scientific">Stylosanthes scabra</name>
    <dbReference type="NCBI Taxonomy" id="79078"/>
    <lineage>
        <taxon>Eukaryota</taxon>
        <taxon>Viridiplantae</taxon>
        <taxon>Streptophyta</taxon>
        <taxon>Embryophyta</taxon>
        <taxon>Tracheophyta</taxon>
        <taxon>Spermatophyta</taxon>
        <taxon>Magnoliopsida</taxon>
        <taxon>eudicotyledons</taxon>
        <taxon>Gunneridae</taxon>
        <taxon>Pentapetalae</taxon>
        <taxon>rosids</taxon>
        <taxon>fabids</taxon>
        <taxon>Fabales</taxon>
        <taxon>Fabaceae</taxon>
        <taxon>Papilionoideae</taxon>
        <taxon>50 kb inversion clade</taxon>
        <taxon>dalbergioids sensu lato</taxon>
        <taxon>Dalbergieae</taxon>
        <taxon>Pterocarpus clade</taxon>
        <taxon>Stylosanthes</taxon>
    </lineage>
</organism>
<evidence type="ECO:0000313" key="2">
    <source>
        <dbReference type="Proteomes" id="UP001341840"/>
    </source>
</evidence>
<evidence type="ECO:0000313" key="1">
    <source>
        <dbReference type="EMBL" id="MED6108760.1"/>
    </source>
</evidence>
<gene>
    <name evidence="1" type="ORF">PIB30_027170</name>
</gene>
<dbReference type="EMBL" id="JASCZI010000104">
    <property type="protein sequence ID" value="MED6108760.1"/>
    <property type="molecule type" value="Genomic_DNA"/>
</dbReference>
<name>A0ABU6QA24_9FABA</name>
<sequence length="86" mass="9641">MNYTLDVEVELGPHLLVLYCEIERTLRHIRQVRRQIQFGSGSHSQAEELASDQDLKTRLGPGQIGANFGPASLRLGQSRSIIKWPG</sequence>
<dbReference type="Proteomes" id="UP001341840">
    <property type="component" value="Unassembled WGS sequence"/>
</dbReference>
<proteinExistence type="predicted"/>